<feature type="domain" description="DUF1206" evidence="2">
    <location>
        <begin position="22"/>
        <end position="89"/>
    </location>
</feature>
<organism evidence="3 4">
    <name type="scientific">Rubrivirga marina</name>
    <dbReference type="NCBI Taxonomy" id="1196024"/>
    <lineage>
        <taxon>Bacteria</taxon>
        <taxon>Pseudomonadati</taxon>
        <taxon>Rhodothermota</taxon>
        <taxon>Rhodothermia</taxon>
        <taxon>Rhodothermales</taxon>
        <taxon>Rubricoccaceae</taxon>
        <taxon>Rubrivirga</taxon>
    </lineage>
</organism>
<dbReference type="EMBL" id="MQWD01000001">
    <property type="protein sequence ID" value="PAP77550.1"/>
    <property type="molecule type" value="Genomic_DNA"/>
</dbReference>
<feature type="transmembrane region" description="Helical" evidence="1">
    <location>
        <begin position="21"/>
        <end position="43"/>
    </location>
</feature>
<feature type="transmembrane region" description="Helical" evidence="1">
    <location>
        <begin position="63"/>
        <end position="84"/>
    </location>
</feature>
<dbReference type="InterPro" id="IPR009597">
    <property type="entry name" value="DUF1206"/>
</dbReference>
<evidence type="ECO:0000313" key="3">
    <source>
        <dbReference type="EMBL" id="PAP77550.1"/>
    </source>
</evidence>
<dbReference type="Pfam" id="PF06724">
    <property type="entry name" value="DUF1206"/>
    <property type="match status" value="3"/>
</dbReference>
<feature type="transmembrane region" description="Helical" evidence="1">
    <location>
        <begin position="241"/>
        <end position="262"/>
    </location>
</feature>
<dbReference type="RefSeq" id="WP_095511217.1">
    <property type="nucleotide sequence ID" value="NZ_MQWD01000001.1"/>
</dbReference>
<feature type="transmembrane region" description="Helical" evidence="1">
    <location>
        <begin position="150"/>
        <end position="168"/>
    </location>
</feature>
<keyword evidence="1" id="KW-1133">Transmembrane helix</keyword>
<dbReference type="AlphaFoldDB" id="A0A271J2G8"/>
<feature type="domain" description="DUF1206" evidence="2">
    <location>
        <begin position="199"/>
        <end position="267"/>
    </location>
</feature>
<comment type="caution">
    <text evidence="3">The sequence shown here is derived from an EMBL/GenBank/DDBJ whole genome shotgun (WGS) entry which is preliminary data.</text>
</comment>
<name>A0A271J2G8_9BACT</name>
<keyword evidence="1" id="KW-0812">Transmembrane</keyword>
<dbReference type="Proteomes" id="UP000216339">
    <property type="component" value="Unassembled WGS sequence"/>
</dbReference>
<gene>
    <name evidence="3" type="ORF">BSZ37_14420</name>
</gene>
<feature type="domain" description="DUF1206" evidence="2">
    <location>
        <begin position="106"/>
        <end position="172"/>
    </location>
</feature>
<keyword evidence="1" id="KW-0472">Membrane</keyword>
<dbReference type="OrthoDB" id="5702018at2"/>
<reference evidence="3 4" key="1">
    <citation type="submission" date="2016-11" db="EMBL/GenBank/DDBJ databases">
        <title>Study of marine rhodopsin-containing bacteria.</title>
        <authorList>
            <person name="Yoshizawa S."/>
            <person name="Kumagai Y."/>
            <person name="Kogure K."/>
        </authorList>
    </citation>
    <scope>NUCLEOTIDE SEQUENCE [LARGE SCALE GENOMIC DNA]</scope>
    <source>
        <strain evidence="3 4">SAORIC-28</strain>
    </source>
</reference>
<evidence type="ECO:0000256" key="1">
    <source>
        <dbReference type="SAM" id="Phobius"/>
    </source>
</evidence>
<feature type="transmembrane region" description="Helical" evidence="1">
    <location>
        <begin position="104"/>
        <end position="121"/>
    </location>
</feature>
<protein>
    <recommendedName>
        <fullName evidence="2">DUF1206 domain-containing protein</fullName>
    </recommendedName>
</protein>
<keyword evidence="4" id="KW-1185">Reference proteome</keyword>
<evidence type="ECO:0000313" key="4">
    <source>
        <dbReference type="Proteomes" id="UP000216339"/>
    </source>
</evidence>
<accession>A0A271J2G8</accession>
<feature type="transmembrane region" description="Helical" evidence="1">
    <location>
        <begin position="200"/>
        <end position="221"/>
    </location>
</feature>
<evidence type="ECO:0000259" key="2">
    <source>
        <dbReference type="Pfam" id="PF06724"/>
    </source>
</evidence>
<sequence length="272" mass="29074">MSTATSSARHAKRHPLETLGRVGYGVKGVLYALLGVIALDAAIGPEDPEGQEGAFATLAQQSYGEVLLWVLVVGLAAYALWRVVLAITDPEGEGDDVEGAGKRFFYVVSAVAYGSLAYSAYRVVSGAGQSSGGGAEDRAQTLLGLPAGRWIVGLLALGLLGYGLYQFVRAYRASFMSNFHLDQRAVQHRDLIKRAGQWGLSARGVVYVLTGTFMAQAALRADADEAGGLDQALGALQRQSYGPWLLGLVAIGFILYGAYCWVNARYRRYEGQ</sequence>
<proteinExistence type="predicted"/>